<feature type="compositionally biased region" description="Pro residues" evidence="1">
    <location>
        <begin position="107"/>
        <end position="116"/>
    </location>
</feature>
<evidence type="ECO:0000313" key="3">
    <source>
        <dbReference type="Proteomes" id="UP000800092"/>
    </source>
</evidence>
<sequence>MPFLMSIPNESRLSLLQLPVDILFYLNTFLPPSSVVALALTSKALYHTVPHRNLLADHDSPAPHVASLTKHKDLEHQQRKRQPPTTPPLASATTVNVKPQHHLKPPVHSPTPPHSPTPESCSKRAIRTFLRHDTTSATSRRCSLCKNVLPLDLFTGNTGFRGVPKPEEFCFWCAAHLARVVVLPPDLSARETSALTRSCWYRSRERMCMHCGSVAIWDGRGGEDQRGCGCGCECETCWFRDVEVFTRFVGSWEQYPSYDFKNGRDGELMVRETTAGILSREGRAMRDFGIRAEDVPVFSVNMAKG</sequence>
<dbReference type="EMBL" id="ML991813">
    <property type="protein sequence ID" value="KAF2232657.1"/>
    <property type="molecule type" value="Genomic_DNA"/>
</dbReference>
<dbReference type="CDD" id="cd09917">
    <property type="entry name" value="F-box_SF"/>
    <property type="match status" value="1"/>
</dbReference>
<evidence type="ECO:0008006" key="4">
    <source>
        <dbReference type="Google" id="ProtNLM"/>
    </source>
</evidence>
<dbReference type="Proteomes" id="UP000800092">
    <property type="component" value="Unassembled WGS sequence"/>
</dbReference>
<evidence type="ECO:0000256" key="1">
    <source>
        <dbReference type="SAM" id="MobiDB-lite"/>
    </source>
</evidence>
<protein>
    <recommendedName>
        <fullName evidence="4">F-box domain-containing protein</fullName>
    </recommendedName>
</protein>
<dbReference type="InterPro" id="IPR036047">
    <property type="entry name" value="F-box-like_dom_sf"/>
</dbReference>
<reference evidence="2" key="1">
    <citation type="journal article" date="2020" name="Stud. Mycol.">
        <title>101 Dothideomycetes genomes: a test case for predicting lifestyles and emergence of pathogens.</title>
        <authorList>
            <person name="Haridas S."/>
            <person name="Albert R."/>
            <person name="Binder M."/>
            <person name="Bloem J."/>
            <person name="Labutti K."/>
            <person name="Salamov A."/>
            <person name="Andreopoulos B."/>
            <person name="Baker S."/>
            <person name="Barry K."/>
            <person name="Bills G."/>
            <person name="Bluhm B."/>
            <person name="Cannon C."/>
            <person name="Castanera R."/>
            <person name="Culley D."/>
            <person name="Daum C."/>
            <person name="Ezra D."/>
            <person name="Gonzalez J."/>
            <person name="Henrissat B."/>
            <person name="Kuo A."/>
            <person name="Liang C."/>
            <person name="Lipzen A."/>
            <person name="Lutzoni F."/>
            <person name="Magnuson J."/>
            <person name="Mondo S."/>
            <person name="Nolan M."/>
            <person name="Ohm R."/>
            <person name="Pangilinan J."/>
            <person name="Park H.-J."/>
            <person name="Ramirez L."/>
            <person name="Alfaro M."/>
            <person name="Sun H."/>
            <person name="Tritt A."/>
            <person name="Yoshinaga Y."/>
            <person name="Zwiers L.-H."/>
            <person name="Turgeon B."/>
            <person name="Goodwin S."/>
            <person name="Spatafora J."/>
            <person name="Crous P."/>
            <person name="Grigoriev I."/>
        </authorList>
    </citation>
    <scope>NUCLEOTIDE SEQUENCE</scope>
    <source>
        <strain evidence="2">Tuck. ex Michener</strain>
    </source>
</reference>
<keyword evidence="3" id="KW-1185">Reference proteome</keyword>
<dbReference type="SUPFAM" id="SSF81383">
    <property type="entry name" value="F-box domain"/>
    <property type="match status" value="1"/>
</dbReference>
<name>A0A6A6H422_VIRVR</name>
<proteinExistence type="predicted"/>
<dbReference type="AlphaFoldDB" id="A0A6A6H422"/>
<feature type="region of interest" description="Disordered" evidence="1">
    <location>
        <begin position="71"/>
        <end position="121"/>
    </location>
</feature>
<organism evidence="2 3">
    <name type="scientific">Viridothelium virens</name>
    <name type="common">Speckled blister lichen</name>
    <name type="synonym">Trypethelium virens</name>
    <dbReference type="NCBI Taxonomy" id="1048519"/>
    <lineage>
        <taxon>Eukaryota</taxon>
        <taxon>Fungi</taxon>
        <taxon>Dikarya</taxon>
        <taxon>Ascomycota</taxon>
        <taxon>Pezizomycotina</taxon>
        <taxon>Dothideomycetes</taxon>
        <taxon>Dothideomycetes incertae sedis</taxon>
        <taxon>Trypetheliales</taxon>
        <taxon>Trypetheliaceae</taxon>
        <taxon>Viridothelium</taxon>
    </lineage>
</organism>
<accession>A0A6A6H422</accession>
<gene>
    <name evidence="2" type="ORF">EV356DRAFT_568547</name>
</gene>
<evidence type="ECO:0000313" key="2">
    <source>
        <dbReference type="EMBL" id="KAF2232657.1"/>
    </source>
</evidence>